<proteinExistence type="predicted"/>
<dbReference type="EMBL" id="AP022567">
    <property type="protein sequence ID" value="BBX38544.1"/>
    <property type="molecule type" value="Genomic_DNA"/>
</dbReference>
<organism evidence="2 3">
    <name type="scientific">Mycolicibacterium mageritense</name>
    <name type="common">Mycobacterium mageritense</name>
    <dbReference type="NCBI Taxonomy" id="53462"/>
    <lineage>
        <taxon>Bacteria</taxon>
        <taxon>Bacillati</taxon>
        <taxon>Actinomycetota</taxon>
        <taxon>Actinomycetes</taxon>
        <taxon>Mycobacteriales</taxon>
        <taxon>Mycobacteriaceae</taxon>
        <taxon>Mycolicibacterium</taxon>
    </lineage>
</organism>
<dbReference type="RefSeq" id="WP_036436356.1">
    <property type="nucleotide sequence ID" value="NZ_AP022567.1"/>
</dbReference>
<reference evidence="2 3" key="1">
    <citation type="journal article" date="2019" name="Emerg. Microbes Infect.">
        <title>Comprehensive subspecies identification of 175 nontuberculous mycobacteria species based on 7547 genomic profiles.</title>
        <authorList>
            <person name="Matsumoto Y."/>
            <person name="Kinjo T."/>
            <person name="Motooka D."/>
            <person name="Nabeya D."/>
            <person name="Jung N."/>
            <person name="Uechi K."/>
            <person name="Horii T."/>
            <person name="Iida T."/>
            <person name="Fujita J."/>
            <person name="Nakamura S."/>
        </authorList>
    </citation>
    <scope>NUCLEOTIDE SEQUENCE [LARGE SCALE GENOMIC DNA]</scope>
    <source>
        <strain evidence="2 3">JCM 12375</strain>
    </source>
</reference>
<sequence>MTIRDPEQVVPAIVRRLERNGAMTRSQLQQSLSAASRAWLTEALSAATDTGRVVRRDDGTYTLPIAVVPSHRRPRAVWTGGE</sequence>
<evidence type="ECO:0000313" key="2">
    <source>
        <dbReference type="EMBL" id="BBX38544.1"/>
    </source>
</evidence>
<evidence type="ECO:0000313" key="1">
    <source>
        <dbReference type="EMBL" id="BBX35963.1"/>
    </source>
</evidence>
<name>A0ABM7I6E7_MYCME</name>
<evidence type="ECO:0000313" key="3">
    <source>
        <dbReference type="Proteomes" id="UP000465622"/>
    </source>
</evidence>
<reference evidence="2" key="2">
    <citation type="submission" date="2020-02" db="EMBL/GenBank/DDBJ databases">
        <authorList>
            <person name="Matsumoto Y."/>
            <person name="Motooka D."/>
            <person name="Nakamura S."/>
        </authorList>
    </citation>
    <scope>NUCLEOTIDE SEQUENCE</scope>
    <source>
        <strain evidence="2">JCM 12375</strain>
    </source>
</reference>
<reference evidence="1" key="3">
    <citation type="submission" date="2020-02" db="EMBL/GenBank/DDBJ databases">
        <authorList>
            <person name="Matsumoto Y."/>
            <person name="Kinjo T."/>
            <person name="Motooka D."/>
            <person name="Nabeya D."/>
            <person name="Jung N."/>
            <person name="Uechi K."/>
            <person name="Horii T."/>
            <person name="Iida T."/>
            <person name="Fujita J."/>
            <person name="Nakamura S."/>
        </authorList>
    </citation>
    <scope>NUCLEOTIDE SEQUENCE</scope>
    <source>
        <strain evidence="1">JCM 12375</strain>
    </source>
</reference>
<dbReference type="EMBL" id="AP022567">
    <property type="protein sequence ID" value="BBX35963.1"/>
    <property type="molecule type" value="Genomic_DNA"/>
</dbReference>
<accession>A0ABM7I6E7</accession>
<protein>
    <submittedName>
        <fullName evidence="2">Uncharacterized protein</fullName>
    </submittedName>
</protein>
<gene>
    <name evidence="1" type="ORF">MMAGJ_52450</name>
    <name evidence="2" type="ORF">MMAGJ_78260</name>
</gene>
<keyword evidence="3" id="KW-1185">Reference proteome</keyword>
<dbReference type="Proteomes" id="UP000465622">
    <property type="component" value="Chromosome"/>
</dbReference>